<evidence type="ECO:0000313" key="2">
    <source>
        <dbReference type="Proteomes" id="UP001230188"/>
    </source>
</evidence>
<proteinExistence type="predicted"/>
<organism evidence="1 2">
    <name type="scientific">Chrysophaeum taylorii</name>
    <dbReference type="NCBI Taxonomy" id="2483200"/>
    <lineage>
        <taxon>Eukaryota</taxon>
        <taxon>Sar</taxon>
        <taxon>Stramenopiles</taxon>
        <taxon>Ochrophyta</taxon>
        <taxon>Pelagophyceae</taxon>
        <taxon>Pelagomonadales</taxon>
        <taxon>Pelagomonadaceae</taxon>
        <taxon>Chrysophaeum</taxon>
    </lineage>
</organism>
<dbReference type="InterPro" id="IPR036287">
    <property type="entry name" value="Rv1873-like_sf"/>
</dbReference>
<dbReference type="Pfam" id="PF08837">
    <property type="entry name" value="DUF1810"/>
    <property type="match status" value="1"/>
</dbReference>
<evidence type="ECO:0000313" key="1">
    <source>
        <dbReference type="EMBL" id="KAJ8612118.1"/>
    </source>
</evidence>
<name>A0AAD7UMK5_9STRA</name>
<protein>
    <submittedName>
        <fullName evidence="1">Uncharacterized protein</fullName>
    </submittedName>
</protein>
<dbReference type="InterPro" id="IPR014937">
    <property type="entry name" value="DUF1810"/>
</dbReference>
<keyword evidence="2" id="KW-1185">Reference proteome</keyword>
<reference evidence="1" key="1">
    <citation type="submission" date="2023-01" db="EMBL/GenBank/DDBJ databases">
        <title>Metagenome sequencing of chrysophaentin producing Chrysophaeum taylorii.</title>
        <authorList>
            <person name="Davison J."/>
            <person name="Bewley C."/>
        </authorList>
    </citation>
    <scope>NUCLEOTIDE SEQUENCE</scope>
    <source>
        <strain evidence="1">NIES-1699</strain>
    </source>
</reference>
<comment type="caution">
    <text evidence="1">The sequence shown here is derived from an EMBL/GenBank/DDBJ whole genome shotgun (WGS) entry which is preliminary data.</text>
</comment>
<accession>A0AAD7UMK5</accession>
<sequence>MAAVHVPVDAGTKPMLLESNPGKHAIEELRAGSKQGHWVWWIFPTLGERGGDANSARQNADLASVEEAAAYVAHPRLRAGLLEALEAAATAFERHATQAPWRVLDAGFGRAADGKWIAGPVDAFKLRCCATLFAVLAAREKDTQLRAACLRVLATFKGDCVYAAGGPGTAGYVDSLAARRNVLAGPDESTLEMLGVDDWTVLVDATRDAQHFTS</sequence>
<dbReference type="AlphaFoldDB" id="A0AAD7UMK5"/>
<gene>
    <name evidence="1" type="ORF">CTAYLR_002418</name>
</gene>
<dbReference type="Proteomes" id="UP001230188">
    <property type="component" value="Unassembled WGS sequence"/>
</dbReference>
<dbReference type="EMBL" id="JAQMWT010000057">
    <property type="protein sequence ID" value="KAJ8612118.1"/>
    <property type="molecule type" value="Genomic_DNA"/>
</dbReference>
<dbReference type="SUPFAM" id="SSF140736">
    <property type="entry name" value="Rv1873-like"/>
    <property type="match status" value="1"/>
</dbReference>
<dbReference type="Gene3D" id="1.25.40.380">
    <property type="entry name" value="Protein of unknown function DUF1810"/>
    <property type="match status" value="1"/>
</dbReference>